<organism evidence="9 10">
    <name type="scientific">Gonapodya prolifera (strain JEL478)</name>
    <name type="common">Monoblepharis prolifera</name>
    <dbReference type="NCBI Taxonomy" id="1344416"/>
    <lineage>
        <taxon>Eukaryota</taxon>
        <taxon>Fungi</taxon>
        <taxon>Fungi incertae sedis</taxon>
        <taxon>Chytridiomycota</taxon>
        <taxon>Chytridiomycota incertae sedis</taxon>
        <taxon>Monoblepharidomycetes</taxon>
        <taxon>Monoblepharidales</taxon>
        <taxon>Gonapodyaceae</taxon>
        <taxon>Gonapodya</taxon>
    </lineage>
</organism>
<feature type="domain" description="Major facilitator superfamily (MFS) profile" evidence="8">
    <location>
        <begin position="9"/>
        <end position="493"/>
    </location>
</feature>
<sequence>MPPPRTTLATAALCVTQFVVTYANSCITAALPTAARELNISEANLQWPIITFSIAFGGFLILFGRIADLFGKKRTTLVGLAWSLCWCLVASFSRNEIMLDIAMAMQGLGAAMSIPAAMGIISIIHTTEDARNAALSIFGAMNALGAVSGILMGAVFTQTVGWRNMFYVPLGLEATAFVIGALAIPSTADFKIEPEDSKPADDLDESPENQNAADVPHQESGRVNVVGAVLITAGFTLLTFALSGGAIAPNGYGSSYIVVAFLFGALCLVGFLTFDIKFAKNPLIPRAFWKAPGMPVLMVMTITAEMSFFSLVTYCTFFFQRVYLDTPLIAALHFLPIAVTGAFVASMCGFIFTRVSNLSYVFTFGSCCLLTACALFGTTDVDTSYWARPFPSLILAVGGFELIFNSLAIKIVTGAPPSERSIAGAIFNACSQLGEALTLSIAIPLVTGAVERFEDPTSPQALAAGYSRVLFLDAGLAGLTGLLACVFWVQSASASRKQQSQQNDEVLQNKEYDIVDVGEQK</sequence>
<feature type="transmembrane region" description="Helical" evidence="7">
    <location>
        <begin position="390"/>
        <end position="413"/>
    </location>
</feature>
<evidence type="ECO:0000256" key="3">
    <source>
        <dbReference type="ARBA" id="ARBA00022692"/>
    </source>
</evidence>
<evidence type="ECO:0000313" key="10">
    <source>
        <dbReference type="Proteomes" id="UP000070544"/>
    </source>
</evidence>
<feature type="compositionally biased region" description="Basic and acidic residues" evidence="6">
    <location>
        <begin position="192"/>
        <end position="201"/>
    </location>
</feature>
<dbReference type="PROSITE" id="PS50850">
    <property type="entry name" value="MFS"/>
    <property type="match status" value="1"/>
</dbReference>
<dbReference type="PANTHER" id="PTHR42718:SF9">
    <property type="entry name" value="MAJOR FACILITATOR SUPERFAMILY MULTIDRUG TRANSPORTER MFSC"/>
    <property type="match status" value="1"/>
</dbReference>
<dbReference type="Proteomes" id="UP000070544">
    <property type="component" value="Unassembled WGS sequence"/>
</dbReference>
<evidence type="ECO:0000256" key="6">
    <source>
        <dbReference type="SAM" id="MobiDB-lite"/>
    </source>
</evidence>
<name>A0A139AGZ0_GONPJ</name>
<feature type="transmembrane region" description="Helical" evidence="7">
    <location>
        <begin position="466"/>
        <end position="489"/>
    </location>
</feature>
<evidence type="ECO:0000256" key="5">
    <source>
        <dbReference type="ARBA" id="ARBA00023136"/>
    </source>
</evidence>
<dbReference type="InterPro" id="IPR020846">
    <property type="entry name" value="MFS_dom"/>
</dbReference>
<feature type="transmembrane region" description="Helical" evidence="7">
    <location>
        <begin position="359"/>
        <end position="378"/>
    </location>
</feature>
<dbReference type="PANTHER" id="PTHR42718">
    <property type="entry name" value="MAJOR FACILITATOR SUPERFAMILY MULTIDRUG TRANSPORTER MFSC"/>
    <property type="match status" value="1"/>
</dbReference>
<dbReference type="GO" id="GO:0022857">
    <property type="term" value="F:transmembrane transporter activity"/>
    <property type="evidence" value="ECO:0007669"/>
    <property type="project" value="InterPro"/>
</dbReference>
<evidence type="ECO:0000259" key="8">
    <source>
        <dbReference type="PROSITE" id="PS50850"/>
    </source>
</evidence>
<keyword evidence="5 7" id="KW-0472">Membrane</keyword>
<dbReference type="AlphaFoldDB" id="A0A139AGZ0"/>
<feature type="transmembrane region" description="Helical" evidence="7">
    <location>
        <begin position="76"/>
        <end position="95"/>
    </location>
</feature>
<feature type="transmembrane region" description="Helical" evidence="7">
    <location>
        <begin position="166"/>
        <end position="184"/>
    </location>
</feature>
<dbReference type="OrthoDB" id="2130629at2759"/>
<dbReference type="Gene3D" id="1.20.1720.10">
    <property type="entry name" value="Multidrug resistance protein D"/>
    <property type="match status" value="1"/>
</dbReference>
<protein>
    <submittedName>
        <fullName evidence="9">MFS general substrate transporter</fullName>
    </submittedName>
</protein>
<dbReference type="Gene3D" id="1.20.1250.20">
    <property type="entry name" value="MFS general substrate transporter like domains"/>
    <property type="match status" value="1"/>
</dbReference>
<feature type="transmembrane region" description="Helical" evidence="7">
    <location>
        <begin position="47"/>
        <end position="64"/>
    </location>
</feature>
<feature type="transmembrane region" description="Helical" evidence="7">
    <location>
        <begin position="425"/>
        <end position="446"/>
    </location>
</feature>
<proteinExistence type="predicted"/>
<keyword evidence="2" id="KW-0813">Transport</keyword>
<feature type="transmembrane region" description="Helical" evidence="7">
    <location>
        <begin position="101"/>
        <end position="121"/>
    </location>
</feature>
<keyword evidence="3 7" id="KW-0812">Transmembrane</keyword>
<evidence type="ECO:0000256" key="1">
    <source>
        <dbReference type="ARBA" id="ARBA00004141"/>
    </source>
</evidence>
<feature type="transmembrane region" description="Helical" evidence="7">
    <location>
        <begin position="133"/>
        <end position="154"/>
    </location>
</feature>
<dbReference type="GO" id="GO:0016020">
    <property type="term" value="C:membrane"/>
    <property type="evidence" value="ECO:0007669"/>
    <property type="project" value="UniProtKB-SubCell"/>
</dbReference>
<evidence type="ECO:0000256" key="2">
    <source>
        <dbReference type="ARBA" id="ARBA00022448"/>
    </source>
</evidence>
<accession>A0A139AGZ0</accession>
<dbReference type="InterPro" id="IPR011701">
    <property type="entry name" value="MFS"/>
</dbReference>
<feature type="transmembrane region" description="Helical" evidence="7">
    <location>
        <begin position="254"/>
        <end position="274"/>
    </location>
</feature>
<evidence type="ECO:0000313" key="9">
    <source>
        <dbReference type="EMBL" id="KXS16057.1"/>
    </source>
</evidence>
<reference evidence="9 10" key="1">
    <citation type="journal article" date="2015" name="Genome Biol. Evol.">
        <title>Phylogenomic analyses indicate that early fungi evolved digesting cell walls of algal ancestors of land plants.</title>
        <authorList>
            <person name="Chang Y."/>
            <person name="Wang S."/>
            <person name="Sekimoto S."/>
            <person name="Aerts A.L."/>
            <person name="Choi C."/>
            <person name="Clum A."/>
            <person name="LaButti K.M."/>
            <person name="Lindquist E.A."/>
            <person name="Yee Ngan C."/>
            <person name="Ohm R.A."/>
            <person name="Salamov A.A."/>
            <person name="Grigoriev I.V."/>
            <person name="Spatafora J.W."/>
            <person name="Berbee M.L."/>
        </authorList>
    </citation>
    <scope>NUCLEOTIDE SEQUENCE [LARGE SCALE GENOMIC DNA]</scope>
    <source>
        <strain evidence="9 10">JEL478</strain>
    </source>
</reference>
<dbReference type="InterPro" id="IPR036259">
    <property type="entry name" value="MFS_trans_sf"/>
</dbReference>
<dbReference type="EMBL" id="KQ965758">
    <property type="protein sequence ID" value="KXS16057.1"/>
    <property type="molecule type" value="Genomic_DNA"/>
</dbReference>
<evidence type="ECO:0000256" key="4">
    <source>
        <dbReference type="ARBA" id="ARBA00022989"/>
    </source>
</evidence>
<dbReference type="Pfam" id="PF07690">
    <property type="entry name" value="MFS_1"/>
    <property type="match status" value="2"/>
</dbReference>
<comment type="subcellular location">
    <subcellularLocation>
        <location evidence="1">Membrane</location>
        <topology evidence="1">Multi-pass membrane protein</topology>
    </subcellularLocation>
</comment>
<gene>
    <name evidence="9" type="ORF">M427DRAFT_123318</name>
</gene>
<dbReference type="SUPFAM" id="SSF103473">
    <property type="entry name" value="MFS general substrate transporter"/>
    <property type="match status" value="1"/>
</dbReference>
<feature type="transmembrane region" description="Helical" evidence="7">
    <location>
        <begin position="225"/>
        <end position="248"/>
    </location>
</feature>
<feature type="transmembrane region" description="Helical" evidence="7">
    <location>
        <begin position="295"/>
        <end position="319"/>
    </location>
</feature>
<keyword evidence="10" id="KW-1185">Reference proteome</keyword>
<feature type="region of interest" description="Disordered" evidence="6">
    <location>
        <begin position="192"/>
        <end position="216"/>
    </location>
</feature>
<feature type="transmembrane region" description="Helical" evidence="7">
    <location>
        <begin position="331"/>
        <end position="352"/>
    </location>
</feature>
<keyword evidence="4 7" id="KW-1133">Transmembrane helix</keyword>
<evidence type="ECO:0000256" key="7">
    <source>
        <dbReference type="SAM" id="Phobius"/>
    </source>
</evidence>